<name>A0A3N1CPY7_9ACTN</name>
<comment type="caution">
    <text evidence="3">The sequence shown here is derived from an EMBL/GenBank/DDBJ whole genome shotgun (WGS) entry which is preliminary data.</text>
</comment>
<keyword evidence="2" id="KW-1133">Transmembrane helix</keyword>
<dbReference type="EMBL" id="RJKE01000001">
    <property type="protein sequence ID" value="ROO83386.1"/>
    <property type="molecule type" value="Genomic_DNA"/>
</dbReference>
<feature type="compositionally biased region" description="Low complexity" evidence="1">
    <location>
        <begin position="181"/>
        <end position="193"/>
    </location>
</feature>
<dbReference type="OrthoDB" id="9873120at2"/>
<organism evidence="3 4">
    <name type="scientific">Actinocorallia herbida</name>
    <dbReference type="NCBI Taxonomy" id="58109"/>
    <lineage>
        <taxon>Bacteria</taxon>
        <taxon>Bacillati</taxon>
        <taxon>Actinomycetota</taxon>
        <taxon>Actinomycetes</taxon>
        <taxon>Streptosporangiales</taxon>
        <taxon>Thermomonosporaceae</taxon>
        <taxon>Actinocorallia</taxon>
    </lineage>
</organism>
<proteinExistence type="predicted"/>
<evidence type="ECO:0000313" key="3">
    <source>
        <dbReference type="EMBL" id="ROO83386.1"/>
    </source>
</evidence>
<keyword evidence="2" id="KW-0812">Transmembrane</keyword>
<evidence type="ECO:0000256" key="1">
    <source>
        <dbReference type="SAM" id="MobiDB-lite"/>
    </source>
</evidence>
<protein>
    <submittedName>
        <fullName evidence="3">Uncharacterized protein</fullName>
    </submittedName>
</protein>
<dbReference type="AlphaFoldDB" id="A0A3N1CPY7"/>
<gene>
    <name evidence="3" type="ORF">EDD29_0889</name>
</gene>
<feature type="transmembrane region" description="Helical" evidence="2">
    <location>
        <begin position="26"/>
        <end position="49"/>
    </location>
</feature>
<keyword evidence="2" id="KW-0472">Membrane</keyword>
<reference evidence="3 4" key="1">
    <citation type="submission" date="2018-11" db="EMBL/GenBank/DDBJ databases">
        <title>Sequencing the genomes of 1000 actinobacteria strains.</title>
        <authorList>
            <person name="Klenk H.-P."/>
        </authorList>
    </citation>
    <scope>NUCLEOTIDE SEQUENCE [LARGE SCALE GENOMIC DNA]</scope>
    <source>
        <strain evidence="3 4">DSM 44254</strain>
    </source>
</reference>
<keyword evidence="4" id="KW-1185">Reference proteome</keyword>
<dbReference type="RefSeq" id="WP_148085873.1">
    <property type="nucleotide sequence ID" value="NZ_RJKE01000001.1"/>
</dbReference>
<sequence length="193" mass="19549">MAAERGMPPLLSAEQRITSTASKASAISAGVLIIGTLLPWISVTFFSAATMSGVRLWEGKIALVLAFLAGAMALAALVTDGNRRGMLMGSAICGVLAFIACVVFAFRFGNALDIPPVLGGSEAVALADAGIGLDAGWYLSIAASIALTGFALWGAMAHKQTAQVPGMEWVDPGAPGGTHTAGGAHTSGTHRQP</sequence>
<accession>A0A3N1CPY7</accession>
<feature type="transmembrane region" description="Helical" evidence="2">
    <location>
        <begin position="135"/>
        <end position="155"/>
    </location>
</feature>
<evidence type="ECO:0000256" key="2">
    <source>
        <dbReference type="SAM" id="Phobius"/>
    </source>
</evidence>
<feature type="transmembrane region" description="Helical" evidence="2">
    <location>
        <begin position="86"/>
        <end position="108"/>
    </location>
</feature>
<dbReference type="Proteomes" id="UP000272400">
    <property type="component" value="Unassembled WGS sequence"/>
</dbReference>
<evidence type="ECO:0000313" key="4">
    <source>
        <dbReference type="Proteomes" id="UP000272400"/>
    </source>
</evidence>
<feature type="transmembrane region" description="Helical" evidence="2">
    <location>
        <begin position="61"/>
        <end position="79"/>
    </location>
</feature>
<feature type="region of interest" description="Disordered" evidence="1">
    <location>
        <begin position="172"/>
        <end position="193"/>
    </location>
</feature>